<name>A0AA37HHH0_9HYPH</name>
<dbReference type="RefSeq" id="WP_238193039.1">
    <property type="nucleotide sequence ID" value="NZ_BPQJ01000044.1"/>
</dbReference>
<evidence type="ECO:0000313" key="2">
    <source>
        <dbReference type="EMBL" id="GJD65646.1"/>
    </source>
</evidence>
<reference evidence="2" key="1">
    <citation type="journal article" date="2016" name="Front. Microbiol.">
        <title>Genome Sequence of the Piezophilic, Mesophilic Sulfate-Reducing Bacterium Desulfovibrio indicus J2T.</title>
        <authorList>
            <person name="Cao J."/>
            <person name="Maignien L."/>
            <person name="Shao Z."/>
            <person name="Alain K."/>
            <person name="Jebbar M."/>
        </authorList>
    </citation>
    <scope>NUCLEOTIDE SEQUENCE</scope>
    <source>
        <strain evidence="2">JCM 32048</strain>
    </source>
</reference>
<dbReference type="Proteomes" id="UP001055286">
    <property type="component" value="Unassembled WGS sequence"/>
</dbReference>
<comment type="caution">
    <text evidence="2">The sequence shown here is derived from an EMBL/GenBank/DDBJ whole genome shotgun (WGS) entry which is preliminary data.</text>
</comment>
<keyword evidence="3" id="KW-1185">Reference proteome</keyword>
<evidence type="ECO:0000256" key="1">
    <source>
        <dbReference type="SAM" id="Coils"/>
    </source>
</evidence>
<protein>
    <submittedName>
        <fullName evidence="2">Uncharacterized protein</fullName>
    </submittedName>
</protein>
<sequence length="185" mass="21433">MGRAIYALPGGTWARPVDCVRGTVAFLNCRERSEHTRALDVRHWRHSWPGYEIVRLADGLVVGAAARIREGIWQGEPQPFTPVWRNDIHRDLGSRRWQALDLDRYYEAGSLARAVELLVTADERIEAYKREREERIEAYEREHDEYRLRPVNWEARRAAIVAARAAEEQARIDDESMEGLGRGIL</sequence>
<keyword evidence="1" id="KW-0175">Coiled coil</keyword>
<dbReference type="AlphaFoldDB" id="A0AA37HHH0"/>
<reference evidence="2" key="2">
    <citation type="submission" date="2021-08" db="EMBL/GenBank/DDBJ databases">
        <authorList>
            <person name="Tani A."/>
            <person name="Ola A."/>
            <person name="Ogura Y."/>
            <person name="Katsura K."/>
            <person name="Hayashi T."/>
        </authorList>
    </citation>
    <scope>NUCLEOTIDE SEQUENCE</scope>
    <source>
        <strain evidence="2">JCM 32048</strain>
    </source>
</reference>
<gene>
    <name evidence="2" type="ORF">MPEAHAMD_5841</name>
</gene>
<evidence type="ECO:0000313" key="3">
    <source>
        <dbReference type="Proteomes" id="UP001055286"/>
    </source>
</evidence>
<organism evidence="2 3">
    <name type="scientific">Methylobacterium frigidaeris</name>
    <dbReference type="NCBI Taxonomy" id="2038277"/>
    <lineage>
        <taxon>Bacteria</taxon>
        <taxon>Pseudomonadati</taxon>
        <taxon>Pseudomonadota</taxon>
        <taxon>Alphaproteobacteria</taxon>
        <taxon>Hyphomicrobiales</taxon>
        <taxon>Methylobacteriaceae</taxon>
        <taxon>Methylobacterium</taxon>
    </lineage>
</organism>
<dbReference type="EMBL" id="BPQJ01000044">
    <property type="protein sequence ID" value="GJD65646.1"/>
    <property type="molecule type" value="Genomic_DNA"/>
</dbReference>
<proteinExistence type="predicted"/>
<feature type="coiled-coil region" evidence="1">
    <location>
        <begin position="111"/>
        <end position="149"/>
    </location>
</feature>
<accession>A0AA37HHH0</accession>